<dbReference type="InterPro" id="IPR005545">
    <property type="entry name" value="YCII"/>
</dbReference>
<dbReference type="RefSeq" id="WP_345706348.1">
    <property type="nucleotide sequence ID" value="NZ_BAABKV010000001.1"/>
</dbReference>
<dbReference type="Gene3D" id="3.30.70.1060">
    <property type="entry name" value="Dimeric alpha+beta barrel"/>
    <property type="match status" value="1"/>
</dbReference>
<evidence type="ECO:0000313" key="4">
    <source>
        <dbReference type="Proteomes" id="UP001596435"/>
    </source>
</evidence>
<reference evidence="4" key="1">
    <citation type="journal article" date="2019" name="Int. J. Syst. Evol. Microbiol.">
        <title>The Global Catalogue of Microorganisms (GCM) 10K type strain sequencing project: providing services to taxonomists for standard genome sequencing and annotation.</title>
        <authorList>
            <consortium name="The Broad Institute Genomics Platform"/>
            <consortium name="The Broad Institute Genome Sequencing Center for Infectious Disease"/>
            <person name="Wu L."/>
            <person name="Ma J."/>
        </authorList>
    </citation>
    <scope>NUCLEOTIDE SEQUENCE [LARGE SCALE GENOMIC DNA]</scope>
    <source>
        <strain evidence="4">CGMCC 1.12859</strain>
    </source>
</reference>
<evidence type="ECO:0000259" key="2">
    <source>
        <dbReference type="Pfam" id="PF03795"/>
    </source>
</evidence>
<dbReference type="PANTHER" id="PTHR35174:SF4">
    <property type="entry name" value="BLL7163 PROTEIN"/>
    <property type="match status" value="1"/>
</dbReference>
<comment type="caution">
    <text evidence="3">The sequence shown here is derived from an EMBL/GenBank/DDBJ whole genome shotgun (WGS) entry which is preliminary data.</text>
</comment>
<dbReference type="EMBL" id="JBHTAJ010000010">
    <property type="protein sequence ID" value="MFC7179283.1"/>
    <property type="molecule type" value="Genomic_DNA"/>
</dbReference>
<evidence type="ECO:0000256" key="1">
    <source>
        <dbReference type="ARBA" id="ARBA00007689"/>
    </source>
</evidence>
<sequence length="142" mass="15660">MRFMLIVQANEDSEAGVMPTPEAFDAMSRYNEELIKAGVLLAAEGLHPSSNGARLTYRGGRPTVTDGPFTESKELIAGFWVIDVGSREEALEWAGRAPFEDGAVLELRKVFEAADFPPDVLTAEHLAAQQAWRDERRRPITG</sequence>
<dbReference type="InterPro" id="IPR011008">
    <property type="entry name" value="Dimeric_a/b-barrel"/>
</dbReference>
<gene>
    <name evidence="3" type="ORF">ACFQMG_06860</name>
</gene>
<feature type="domain" description="YCII-related" evidence="2">
    <location>
        <begin position="1"/>
        <end position="112"/>
    </location>
</feature>
<dbReference type="SUPFAM" id="SSF54909">
    <property type="entry name" value="Dimeric alpha+beta barrel"/>
    <property type="match status" value="1"/>
</dbReference>
<protein>
    <submittedName>
        <fullName evidence="3">YciI family protein</fullName>
    </submittedName>
</protein>
<accession>A0ABW2FQ24</accession>
<dbReference type="PANTHER" id="PTHR35174">
    <property type="entry name" value="BLL7171 PROTEIN-RELATED"/>
    <property type="match status" value="1"/>
</dbReference>
<dbReference type="Proteomes" id="UP001596435">
    <property type="component" value="Unassembled WGS sequence"/>
</dbReference>
<proteinExistence type="inferred from homology"/>
<dbReference type="Pfam" id="PF03795">
    <property type="entry name" value="YCII"/>
    <property type="match status" value="1"/>
</dbReference>
<comment type="similarity">
    <text evidence="1">Belongs to the YciI family.</text>
</comment>
<keyword evidence="4" id="KW-1185">Reference proteome</keyword>
<organism evidence="3 4">
    <name type="scientific">Kitasatospora paranensis</name>
    <dbReference type="NCBI Taxonomy" id="258053"/>
    <lineage>
        <taxon>Bacteria</taxon>
        <taxon>Bacillati</taxon>
        <taxon>Actinomycetota</taxon>
        <taxon>Actinomycetes</taxon>
        <taxon>Kitasatosporales</taxon>
        <taxon>Streptomycetaceae</taxon>
        <taxon>Kitasatospora</taxon>
    </lineage>
</organism>
<evidence type="ECO:0000313" key="3">
    <source>
        <dbReference type="EMBL" id="MFC7179283.1"/>
    </source>
</evidence>
<name>A0ABW2FQ24_9ACTN</name>